<evidence type="ECO:0000259" key="1">
    <source>
        <dbReference type="Pfam" id="PF13452"/>
    </source>
</evidence>
<dbReference type="Gene3D" id="3.10.129.10">
    <property type="entry name" value="Hotdog Thioesterase"/>
    <property type="match status" value="1"/>
</dbReference>
<gene>
    <name evidence="2" type="ORF">DT376_39515</name>
</gene>
<feature type="domain" description="FAS1-like dehydratase" evidence="1">
    <location>
        <begin position="15"/>
        <end position="114"/>
    </location>
</feature>
<dbReference type="PANTHER" id="PTHR28152">
    <property type="entry name" value="HYDROXYACYL-THIOESTER DEHYDRATASE TYPE 2, MITOCHONDRIAL"/>
    <property type="match status" value="1"/>
</dbReference>
<feature type="non-terminal residue" evidence="2">
    <location>
        <position position="116"/>
    </location>
</feature>
<dbReference type="Pfam" id="PF13452">
    <property type="entry name" value="FAS1_DH_region"/>
    <property type="match status" value="1"/>
</dbReference>
<accession>A0A367LWY3</accession>
<dbReference type="PANTHER" id="PTHR28152:SF1">
    <property type="entry name" value="HYDROXYACYL-THIOESTER DEHYDRATASE TYPE 2, MITOCHONDRIAL"/>
    <property type="match status" value="1"/>
</dbReference>
<dbReference type="GO" id="GO:0019171">
    <property type="term" value="F:(3R)-hydroxyacyl-[acyl-carrier-protein] dehydratase activity"/>
    <property type="evidence" value="ECO:0007669"/>
    <property type="project" value="TreeGrafter"/>
</dbReference>
<dbReference type="EMBL" id="QORE01002993">
    <property type="protein sequence ID" value="RCI69521.1"/>
    <property type="molecule type" value="Genomic_DNA"/>
</dbReference>
<organism evidence="2 3">
    <name type="scientific">Pseudomonas aeruginosa</name>
    <dbReference type="NCBI Taxonomy" id="287"/>
    <lineage>
        <taxon>Bacteria</taxon>
        <taxon>Pseudomonadati</taxon>
        <taxon>Pseudomonadota</taxon>
        <taxon>Gammaproteobacteria</taxon>
        <taxon>Pseudomonadales</taxon>
        <taxon>Pseudomonadaceae</taxon>
        <taxon>Pseudomonas</taxon>
    </lineage>
</organism>
<name>A0A367LWY3_PSEAI</name>
<comment type="caution">
    <text evidence="2">The sequence shown here is derived from an EMBL/GenBank/DDBJ whole genome shotgun (WGS) entry which is preliminary data.</text>
</comment>
<proteinExistence type="predicted"/>
<dbReference type="InterPro" id="IPR052741">
    <property type="entry name" value="Mitochondrial_HTD2"/>
</dbReference>
<dbReference type="AlphaFoldDB" id="A0A367LWY3"/>
<evidence type="ECO:0000313" key="3">
    <source>
        <dbReference type="Proteomes" id="UP000253594"/>
    </source>
</evidence>
<evidence type="ECO:0000313" key="2">
    <source>
        <dbReference type="EMBL" id="RCI69521.1"/>
    </source>
</evidence>
<dbReference type="Proteomes" id="UP000253594">
    <property type="component" value="Unassembled WGS sequence"/>
</dbReference>
<reference evidence="2 3" key="1">
    <citation type="submission" date="2018-07" db="EMBL/GenBank/DDBJ databases">
        <title>Mechanisms of high-level aminoglycoside resistance among Gram-negative pathogens in Brazil.</title>
        <authorList>
            <person name="Ballaben A.S."/>
            <person name="Darini A.L.C."/>
            <person name="Doi Y."/>
        </authorList>
    </citation>
    <scope>NUCLEOTIDE SEQUENCE [LARGE SCALE GENOMIC DNA]</scope>
    <source>
        <strain evidence="2 3">B2-305</strain>
    </source>
</reference>
<dbReference type="InterPro" id="IPR039569">
    <property type="entry name" value="FAS1-like_DH_region"/>
</dbReference>
<protein>
    <submittedName>
        <fullName evidence="2">Itaconyl-CoA hydratase</fullName>
    </submittedName>
</protein>
<sequence length="116" mass="12900">MSESAFAPWIGRQEETHDQLSRNLVKRIAATFGEPTPAHGEALPPLWHWAFFQDPVEAAGLGVDGHPARGGFLPPADDRNRMWAGGRLEFHQPLRVGGEASRTSTILRVEEKHGRR</sequence>